<dbReference type="SUPFAM" id="SSF53067">
    <property type="entry name" value="Actin-like ATPase domain"/>
    <property type="match status" value="1"/>
</dbReference>
<evidence type="ECO:0000313" key="4">
    <source>
        <dbReference type="Proteomes" id="UP000053577"/>
    </source>
</evidence>
<keyword evidence="2" id="KW-1133">Transmembrane helix</keyword>
<dbReference type="RefSeq" id="WP_058292486.1">
    <property type="nucleotide sequence ID" value="NZ_JGYD01000018.1"/>
</dbReference>
<dbReference type="PANTHER" id="PTHR32432:SF3">
    <property type="entry name" value="ETHANOLAMINE UTILIZATION PROTEIN EUTJ"/>
    <property type="match status" value="1"/>
</dbReference>
<evidence type="ECO:0000256" key="1">
    <source>
        <dbReference type="SAM" id="Coils"/>
    </source>
</evidence>
<dbReference type="AlphaFoldDB" id="A0A0V8M2M5"/>
<feature type="coiled-coil region" evidence="1">
    <location>
        <begin position="353"/>
        <end position="380"/>
    </location>
</feature>
<keyword evidence="2" id="KW-0472">Membrane</keyword>
<dbReference type="OrthoDB" id="140070at2"/>
<proteinExistence type="predicted"/>
<dbReference type="Gene3D" id="3.30.420.40">
    <property type="match status" value="1"/>
</dbReference>
<sequence length="494" mass="54442">MAKTTTLYIEDAAIKVLVNNGKKVEKWASAPLEAGLVIDGLIQDETKVSEEIKSLFSREKIPTGRVIAAMSGLKSIFRIISLPAVPKNILDEAIKNEANRVIPTPMDQNYLSYQVLPSAQGEVKVFIVAHPKNTTDSVIKTINKAGLRLEVLDIAPLALCRCANLEKVIIVSNWLDNVDIAVIIDRIPEVIRSLSLPVESQSVAERISTIAEELNRTITFYNSSHAESPLDESVPVLVSGELANEQDSWSSLLDELSNQISSLPSPFIAGEGFDPSVYIVNMGMALRALPAGTEHQNSLININAMPGFYKSKGTSLASILVPTVIVLLVGGLVWGWFYIDDMKQKNNVLEPQVQEQEATLIQKRAELSALNSQLAETQKSLDAANPVVTALNDMLWDMHQGREAITGDYKAIYNLHSSNIGFYTIDYGPYQGDKIVTTTNVLTIRGYGLTKTAVLEYAGILRGSNRWQNVIITEMMETVFNSEPIYYFEIVLIN</sequence>
<gene>
    <name evidence="3" type="ORF">DA01_04960</name>
</gene>
<feature type="transmembrane region" description="Helical" evidence="2">
    <location>
        <begin position="319"/>
        <end position="339"/>
    </location>
</feature>
<dbReference type="PANTHER" id="PTHR32432">
    <property type="entry name" value="CELL DIVISION PROTEIN FTSA-RELATED"/>
    <property type="match status" value="1"/>
</dbReference>
<dbReference type="InterPro" id="IPR050696">
    <property type="entry name" value="FtsA/MreB"/>
</dbReference>
<keyword evidence="1" id="KW-0175">Coiled coil</keyword>
<evidence type="ECO:0000313" key="3">
    <source>
        <dbReference type="EMBL" id="KSV17994.1"/>
    </source>
</evidence>
<dbReference type="Pfam" id="PF11104">
    <property type="entry name" value="PilM_2"/>
    <property type="match status" value="1"/>
</dbReference>
<comment type="caution">
    <text evidence="3">The sequence shown here is derived from an EMBL/GenBank/DDBJ whole genome shotgun (WGS) entry which is preliminary data.</text>
</comment>
<reference evidence="3 4" key="1">
    <citation type="journal article" date="2015" name="Sci. Rep.">
        <title>A comparative genomics and reductive dehalogenase gene transcription study of two chloroethene-respiring bacteria, Dehalococcoides mccartyi strains MB and 11a.</title>
        <authorList>
            <person name="Low A."/>
            <person name="Shen Z."/>
            <person name="Cheng D."/>
            <person name="Rogers M.J."/>
            <person name="Lee P.K."/>
            <person name="He J."/>
        </authorList>
    </citation>
    <scope>NUCLEOTIDE SEQUENCE [LARGE SCALE GENOMIC DNA]</scope>
    <source>
        <strain evidence="3 4">MB</strain>
    </source>
</reference>
<name>A0A0V8M2M5_9CHLR</name>
<evidence type="ECO:0000256" key="2">
    <source>
        <dbReference type="SAM" id="Phobius"/>
    </source>
</evidence>
<organism evidence="3 4">
    <name type="scientific">Dehalococcoides mccartyi</name>
    <dbReference type="NCBI Taxonomy" id="61435"/>
    <lineage>
        <taxon>Bacteria</taxon>
        <taxon>Bacillati</taxon>
        <taxon>Chloroflexota</taxon>
        <taxon>Dehalococcoidia</taxon>
        <taxon>Dehalococcoidales</taxon>
        <taxon>Dehalococcoidaceae</taxon>
        <taxon>Dehalococcoides</taxon>
    </lineage>
</organism>
<dbReference type="InterPro" id="IPR005883">
    <property type="entry name" value="PilM"/>
</dbReference>
<dbReference type="InterPro" id="IPR043129">
    <property type="entry name" value="ATPase_NBD"/>
</dbReference>
<dbReference type="EMBL" id="JGYD01000018">
    <property type="protein sequence ID" value="KSV17994.1"/>
    <property type="molecule type" value="Genomic_DNA"/>
</dbReference>
<dbReference type="Proteomes" id="UP000053577">
    <property type="component" value="Unassembled WGS sequence"/>
</dbReference>
<protein>
    <submittedName>
        <fullName evidence="3">Pilus assembly protein</fullName>
    </submittedName>
</protein>
<accession>A0A0V8M2M5</accession>
<dbReference type="PATRIC" id="fig|61435.5.peg.977"/>
<keyword evidence="2" id="KW-0812">Transmembrane</keyword>